<feature type="domain" description="Tyrosine specific protein phosphatases" evidence="6">
    <location>
        <begin position="117"/>
        <end position="179"/>
    </location>
</feature>
<dbReference type="InterPro" id="IPR000340">
    <property type="entry name" value="Dual-sp_phosphatase_cat-dom"/>
</dbReference>
<feature type="compositionally biased region" description="Low complexity" evidence="5">
    <location>
        <begin position="219"/>
        <end position="232"/>
    </location>
</feature>
<dbReference type="GO" id="GO:0043409">
    <property type="term" value="P:negative regulation of MAPK cascade"/>
    <property type="evidence" value="ECO:0007669"/>
    <property type="project" value="TreeGrafter"/>
</dbReference>
<feature type="compositionally biased region" description="Low complexity" evidence="5">
    <location>
        <begin position="250"/>
        <end position="261"/>
    </location>
</feature>
<protein>
    <recommendedName>
        <fullName evidence="2">protein-tyrosine-phosphatase</fullName>
        <ecNumber evidence="2">3.1.3.48</ecNumber>
    </recommendedName>
</protein>
<comment type="similarity">
    <text evidence="1">Belongs to the protein-tyrosine phosphatase family. Non-receptor class dual specificity subfamily.</text>
</comment>
<evidence type="ECO:0000256" key="1">
    <source>
        <dbReference type="ARBA" id="ARBA00008601"/>
    </source>
</evidence>
<dbReference type="PANTHER" id="PTHR10159:SF532">
    <property type="entry name" value="SPECIFICITY PROTEIN PHOSPHATASE, PUTATIVE-RELATED"/>
    <property type="match status" value="1"/>
</dbReference>
<dbReference type="SMART" id="SM00195">
    <property type="entry name" value="DSPc"/>
    <property type="match status" value="1"/>
</dbReference>
<sequence length="272" mass="30269">MESTTAVRLRFELWKFMQVWHAPELLQKQQHVIAKPIYRAAALPRPPPVDVPAVAAVVDTLLSPPPVAESPKRSPPKKSSLQVTLDHLLAFKEKHEKMPFVLAWNIVYQYLILGSSSKLVGAMKKINTQEKLEDELVRRILVHCKAGVSRSAAIVLAYLMKTLAMPFADALSLLQQKRPMVRHHGTVDTLLIHDRTKVNPNASFRAQLQAFEKRLNLVPRPSTSPPSNESSSLEAIGPQLPPHLKRRAMEAAAGSNEAADAPTTSKKPKLYE</sequence>
<evidence type="ECO:0000256" key="5">
    <source>
        <dbReference type="SAM" id="MobiDB-lite"/>
    </source>
</evidence>
<dbReference type="Proteomes" id="UP000285060">
    <property type="component" value="Unassembled WGS sequence"/>
</dbReference>
<dbReference type="PANTHER" id="PTHR10159">
    <property type="entry name" value="DUAL SPECIFICITY PROTEIN PHOSPHATASE"/>
    <property type="match status" value="1"/>
</dbReference>
<dbReference type="VEuPathDB" id="FungiDB:H310_03710"/>
<organism evidence="7 8">
    <name type="scientific">Aphanomyces invadans</name>
    <dbReference type="NCBI Taxonomy" id="157072"/>
    <lineage>
        <taxon>Eukaryota</taxon>
        <taxon>Sar</taxon>
        <taxon>Stramenopiles</taxon>
        <taxon>Oomycota</taxon>
        <taxon>Saprolegniomycetes</taxon>
        <taxon>Saprolegniales</taxon>
        <taxon>Verrucalvaceae</taxon>
        <taxon>Aphanomyces</taxon>
    </lineage>
</organism>
<evidence type="ECO:0000256" key="4">
    <source>
        <dbReference type="ARBA" id="ARBA00022912"/>
    </source>
</evidence>
<keyword evidence="4" id="KW-0904">Protein phosphatase</keyword>
<dbReference type="GO" id="GO:0017017">
    <property type="term" value="F:MAP kinase tyrosine/serine/threonine phosphatase activity"/>
    <property type="evidence" value="ECO:0007669"/>
    <property type="project" value="TreeGrafter"/>
</dbReference>
<dbReference type="PROSITE" id="PS00383">
    <property type="entry name" value="TYR_PHOSPHATASE_1"/>
    <property type="match status" value="1"/>
</dbReference>
<dbReference type="EC" id="3.1.3.48" evidence="2"/>
<dbReference type="GO" id="GO:0008330">
    <property type="term" value="F:protein tyrosine/threonine phosphatase activity"/>
    <property type="evidence" value="ECO:0007669"/>
    <property type="project" value="TreeGrafter"/>
</dbReference>
<dbReference type="InterPro" id="IPR020422">
    <property type="entry name" value="TYR_PHOSPHATASE_DUAL_dom"/>
</dbReference>
<dbReference type="PROSITE" id="PS50056">
    <property type="entry name" value="TYR_PHOSPHATASE_2"/>
    <property type="match status" value="1"/>
</dbReference>
<keyword evidence="8" id="KW-1185">Reference proteome</keyword>
<evidence type="ECO:0000313" key="7">
    <source>
        <dbReference type="EMBL" id="RHY28164.1"/>
    </source>
</evidence>
<comment type="caution">
    <text evidence="7">The sequence shown here is derived from an EMBL/GenBank/DDBJ whole genome shotgun (WGS) entry which is preliminary data.</text>
</comment>
<feature type="region of interest" description="Disordered" evidence="5">
    <location>
        <begin position="217"/>
        <end position="272"/>
    </location>
</feature>
<name>A0A3R6ZNG6_9STRA</name>
<keyword evidence="3" id="KW-0378">Hydrolase</keyword>
<accession>A0A3R6ZNG6</accession>
<reference evidence="7 8" key="1">
    <citation type="submission" date="2018-08" db="EMBL/GenBank/DDBJ databases">
        <title>Aphanomyces genome sequencing and annotation.</title>
        <authorList>
            <person name="Minardi D."/>
            <person name="Oidtmann B."/>
            <person name="Van Der Giezen M."/>
            <person name="Studholme D.J."/>
        </authorList>
    </citation>
    <scope>NUCLEOTIDE SEQUENCE [LARGE SCALE GENOMIC DNA]</scope>
    <source>
        <strain evidence="7 8">NJM0002</strain>
    </source>
</reference>
<dbReference type="GO" id="GO:0033550">
    <property type="term" value="F:MAP kinase tyrosine phosphatase activity"/>
    <property type="evidence" value="ECO:0007669"/>
    <property type="project" value="TreeGrafter"/>
</dbReference>
<dbReference type="CDD" id="cd14498">
    <property type="entry name" value="DSP"/>
    <property type="match status" value="1"/>
</dbReference>
<dbReference type="Gene3D" id="3.90.190.10">
    <property type="entry name" value="Protein tyrosine phosphatase superfamily"/>
    <property type="match status" value="1"/>
</dbReference>
<dbReference type="Pfam" id="PF00782">
    <property type="entry name" value="DSPc"/>
    <property type="match status" value="1"/>
</dbReference>
<dbReference type="InterPro" id="IPR029021">
    <property type="entry name" value="Prot-tyrosine_phosphatase-like"/>
</dbReference>
<evidence type="ECO:0000256" key="2">
    <source>
        <dbReference type="ARBA" id="ARBA00013064"/>
    </source>
</evidence>
<dbReference type="InterPro" id="IPR000387">
    <property type="entry name" value="Tyr_Pase_dom"/>
</dbReference>
<proteinExistence type="inferred from homology"/>
<dbReference type="GO" id="GO:0005737">
    <property type="term" value="C:cytoplasm"/>
    <property type="evidence" value="ECO:0007669"/>
    <property type="project" value="TreeGrafter"/>
</dbReference>
<dbReference type="EMBL" id="QUSY01000632">
    <property type="protein sequence ID" value="RHY28164.1"/>
    <property type="molecule type" value="Genomic_DNA"/>
</dbReference>
<evidence type="ECO:0000259" key="6">
    <source>
        <dbReference type="PROSITE" id="PS50056"/>
    </source>
</evidence>
<dbReference type="SUPFAM" id="SSF52799">
    <property type="entry name" value="(Phosphotyrosine protein) phosphatases II"/>
    <property type="match status" value="1"/>
</dbReference>
<evidence type="ECO:0000256" key="3">
    <source>
        <dbReference type="ARBA" id="ARBA00022801"/>
    </source>
</evidence>
<gene>
    <name evidence="7" type="ORF">DYB32_006180</name>
</gene>
<dbReference type="InterPro" id="IPR016130">
    <property type="entry name" value="Tyr_Pase_AS"/>
</dbReference>
<dbReference type="VEuPathDB" id="FungiDB:H310_03711"/>
<evidence type="ECO:0000313" key="8">
    <source>
        <dbReference type="Proteomes" id="UP000285060"/>
    </source>
</evidence>
<dbReference type="AlphaFoldDB" id="A0A3R6ZNG6"/>